<dbReference type="Gene3D" id="3.30.70.260">
    <property type="match status" value="1"/>
</dbReference>
<dbReference type="PANTHER" id="PTHR43061">
    <property type="entry name" value="GTP DIPHOSPHOKINASE RSH1, CHLOROPLASTIC-RELATED"/>
    <property type="match status" value="1"/>
</dbReference>
<organism evidence="1 2">
    <name type="scientific">Ambrosia artemisiifolia</name>
    <name type="common">Common ragweed</name>
    <dbReference type="NCBI Taxonomy" id="4212"/>
    <lineage>
        <taxon>Eukaryota</taxon>
        <taxon>Viridiplantae</taxon>
        <taxon>Streptophyta</taxon>
        <taxon>Embryophyta</taxon>
        <taxon>Tracheophyta</taxon>
        <taxon>Spermatophyta</taxon>
        <taxon>Magnoliopsida</taxon>
        <taxon>eudicotyledons</taxon>
        <taxon>Gunneridae</taxon>
        <taxon>Pentapetalae</taxon>
        <taxon>asterids</taxon>
        <taxon>campanulids</taxon>
        <taxon>Asterales</taxon>
        <taxon>Asteraceae</taxon>
        <taxon>Asteroideae</taxon>
        <taxon>Heliantheae alliance</taxon>
        <taxon>Heliantheae</taxon>
        <taxon>Ambrosia</taxon>
    </lineage>
</organism>
<reference evidence="1" key="1">
    <citation type="submission" date="2022-06" db="EMBL/GenBank/DDBJ databases">
        <title>Uncovering the hologenomic basis of an extraordinary plant invasion.</title>
        <authorList>
            <person name="Bieker V.C."/>
            <person name="Martin M.D."/>
            <person name="Gilbert T."/>
            <person name="Hodgins K."/>
            <person name="Battlay P."/>
            <person name="Petersen B."/>
            <person name="Wilson J."/>
        </authorList>
    </citation>
    <scope>NUCLEOTIDE SEQUENCE</scope>
    <source>
        <strain evidence="1">AA19_3_7</strain>
        <tissue evidence="1">Leaf</tissue>
    </source>
</reference>
<dbReference type="AlphaFoldDB" id="A0AAD5GL95"/>
<keyword evidence="2" id="KW-1185">Reference proteome</keyword>
<accession>A0AAD5GL95</accession>
<dbReference type="PANTHER" id="PTHR43061:SF1">
    <property type="entry name" value="GTP DIPHOSPHOKINASE RSH1, CHLOROPLASTIC-RELATED"/>
    <property type="match status" value="1"/>
</dbReference>
<protein>
    <submittedName>
        <fullName evidence="1">Uncharacterized protein</fullName>
    </submittedName>
</protein>
<dbReference type="SUPFAM" id="SSF55021">
    <property type="entry name" value="ACT-like"/>
    <property type="match status" value="1"/>
</dbReference>
<proteinExistence type="predicted"/>
<comment type="caution">
    <text evidence="1">The sequence shown here is derived from an EMBL/GenBank/DDBJ whole genome shotgun (WGS) entry which is preliminary data.</text>
</comment>
<gene>
    <name evidence="1" type="ORF">M8C21_006803</name>
</gene>
<dbReference type="EMBL" id="JAMZMK010006841">
    <property type="protein sequence ID" value="KAI7747115.1"/>
    <property type="molecule type" value="Genomic_DNA"/>
</dbReference>
<dbReference type="InterPro" id="IPR045865">
    <property type="entry name" value="ACT-like_dom_sf"/>
</dbReference>
<sequence>MASATSLSVPVECVSVCRFSKGDGSGRYDCSVVSCAWKAPRALTGLLATTAHDLNFFPPRKLLRSSLLHIGCRKWVVACSSSSPSGHDELSPEILWEDLKPSIAYLTSDELEIVHDALKVNGNLVPPLHVLANAEVVEIVTYNGLSSKSAFQRHKQWLQHAKTRSARHKIMKFLREQAALSASEITADSVNEFIADTEDDSEAEDVLDYSKGTQHTWETILMNVMEMSSSKMVDEDLFRFKNGSIKVSKVNGKHNKHMQHVSLKTNSHGNEFGKLMQANVPMYKEVLPSLESWLDGKVSSWSKLQGHSIQWLCIACIDRKGMMADITLALADAGISICSCAAEVDRGRGMAVILFHVEASLDNLVSACSRVDIVLGVLGWSTGCSWPSLGENQHIREC</sequence>
<evidence type="ECO:0000313" key="1">
    <source>
        <dbReference type="EMBL" id="KAI7747115.1"/>
    </source>
</evidence>
<dbReference type="Proteomes" id="UP001206925">
    <property type="component" value="Unassembled WGS sequence"/>
</dbReference>
<evidence type="ECO:0000313" key="2">
    <source>
        <dbReference type="Proteomes" id="UP001206925"/>
    </source>
</evidence>
<name>A0AAD5GL95_AMBAR</name>